<dbReference type="PANTHER" id="PTHR33525">
    <property type="match status" value="1"/>
</dbReference>
<dbReference type="InterPro" id="IPR052340">
    <property type="entry name" value="RNase_Y/CdgJ"/>
</dbReference>
<dbReference type="RefSeq" id="WP_149307431.1">
    <property type="nucleotide sequence ID" value="NZ_SRSD01000005.1"/>
</dbReference>
<dbReference type="InterPro" id="IPR013976">
    <property type="entry name" value="HDOD"/>
</dbReference>
<evidence type="ECO:0000313" key="2">
    <source>
        <dbReference type="EMBL" id="KAA0891732.1"/>
    </source>
</evidence>
<dbReference type="PANTHER" id="PTHR33525:SF3">
    <property type="entry name" value="RIBONUCLEASE Y"/>
    <property type="match status" value="1"/>
</dbReference>
<keyword evidence="3" id="KW-1185">Reference proteome</keyword>
<organism evidence="2 3">
    <name type="scientific">Oryzomonas rubra</name>
    <dbReference type="NCBI Taxonomy" id="2509454"/>
    <lineage>
        <taxon>Bacteria</taxon>
        <taxon>Pseudomonadati</taxon>
        <taxon>Thermodesulfobacteriota</taxon>
        <taxon>Desulfuromonadia</taxon>
        <taxon>Geobacterales</taxon>
        <taxon>Geobacteraceae</taxon>
        <taxon>Oryzomonas</taxon>
    </lineage>
</organism>
<dbReference type="AlphaFoldDB" id="A0A5A9XEV8"/>
<dbReference type="Proteomes" id="UP000324298">
    <property type="component" value="Unassembled WGS sequence"/>
</dbReference>
<dbReference type="EMBL" id="SRSD01000005">
    <property type="protein sequence ID" value="KAA0891732.1"/>
    <property type="molecule type" value="Genomic_DNA"/>
</dbReference>
<dbReference type="Pfam" id="PF08668">
    <property type="entry name" value="HDOD"/>
    <property type="match status" value="1"/>
</dbReference>
<dbReference type="InterPro" id="IPR006675">
    <property type="entry name" value="HDIG_dom"/>
</dbReference>
<dbReference type="NCBIfam" id="TIGR00277">
    <property type="entry name" value="HDIG"/>
    <property type="match status" value="1"/>
</dbReference>
<dbReference type="PROSITE" id="PS51833">
    <property type="entry name" value="HDOD"/>
    <property type="match status" value="1"/>
</dbReference>
<proteinExistence type="predicted"/>
<accession>A0A5A9XEV8</accession>
<gene>
    <name evidence="2" type="ORF">ET418_09840</name>
</gene>
<protein>
    <submittedName>
        <fullName evidence="2">HDOD domain-containing protein</fullName>
    </submittedName>
</protein>
<dbReference type="OrthoDB" id="9773799at2"/>
<dbReference type="Gene3D" id="1.10.3210.10">
    <property type="entry name" value="Hypothetical protein af1432"/>
    <property type="match status" value="1"/>
</dbReference>
<sequence>MNQELETLIMNASDLPTIPVVATKVMQLIGSETTTSEELAKIVAADPAVAARVLKISNSSFYGCQRQIQTLSHAIMILGFSTLKSLVVAASVKQVYKPYGLTEKMLWEHSFGAGLAARIIAGVTRLVNEEEAFLGGLFHDIGKIIMNTMDSQQFQAVMQKCYNDRISFLEAERQVYPYSHADVGALVIKKWNFPTILMQAVQKHHTFDFADDEDPYQMRLTSVVGLANLFCHRVGAGMREPEEISLHETPPAIILNIDEEEMNFLLETFVESFNRDKVFFS</sequence>
<comment type="caution">
    <text evidence="2">The sequence shown here is derived from an EMBL/GenBank/DDBJ whole genome shotgun (WGS) entry which is preliminary data.</text>
</comment>
<name>A0A5A9XEV8_9BACT</name>
<evidence type="ECO:0000313" key="3">
    <source>
        <dbReference type="Proteomes" id="UP000324298"/>
    </source>
</evidence>
<dbReference type="SUPFAM" id="SSF109604">
    <property type="entry name" value="HD-domain/PDEase-like"/>
    <property type="match status" value="1"/>
</dbReference>
<reference evidence="2 3" key="1">
    <citation type="submission" date="2019-04" db="EMBL/GenBank/DDBJ databases">
        <title>Geobacter ruber sp. nov., ferric-reducing bacteria isolated from paddy soil.</title>
        <authorList>
            <person name="Xu Z."/>
            <person name="Masuda Y."/>
            <person name="Itoh H."/>
            <person name="Senoo K."/>
        </authorList>
    </citation>
    <scope>NUCLEOTIDE SEQUENCE [LARGE SCALE GENOMIC DNA]</scope>
    <source>
        <strain evidence="2 3">Red88</strain>
    </source>
</reference>
<feature type="domain" description="HDOD" evidence="1">
    <location>
        <begin position="15"/>
        <end position="207"/>
    </location>
</feature>
<evidence type="ECO:0000259" key="1">
    <source>
        <dbReference type="PROSITE" id="PS51833"/>
    </source>
</evidence>